<evidence type="ECO:0000313" key="2">
    <source>
        <dbReference type="Proteomes" id="UP000076858"/>
    </source>
</evidence>
<accession>A0A162C7W3</accession>
<reference evidence="1 2" key="1">
    <citation type="submission" date="2016-03" db="EMBL/GenBank/DDBJ databases">
        <title>EvidentialGene: Evidence-directed Construction of Genes on Genomes.</title>
        <authorList>
            <person name="Gilbert D.G."/>
            <person name="Choi J.-H."/>
            <person name="Mockaitis K."/>
            <person name="Colbourne J."/>
            <person name="Pfrender M."/>
        </authorList>
    </citation>
    <scope>NUCLEOTIDE SEQUENCE [LARGE SCALE GENOMIC DNA]</scope>
    <source>
        <strain evidence="1 2">Xinb3</strain>
        <tissue evidence="1">Complete organism</tissue>
    </source>
</reference>
<comment type="caution">
    <text evidence="1">The sequence shown here is derived from an EMBL/GenBank/DDBJ whole genome shotgun (WGS) entry which is preliminary data.</text>
</comment>
<dbReference type="Proteomes" id="UP000076858">
    <property type="component" value="Unassembled WGS sequence"/>
</dbReference>
<organism evidence="1 2">
    <name type="scientific">Daphnia magna</name>
    <dbReference type="NCBI Taxonomy" id="35525"/>
    <lineage>
        <taxon>Eukaryota</taxon>
        <taxon>Metazoa</taxon>
        <taxon>Ecdysozoa</taxon>
        <taxon>Arthropoda</taxon>
        <taxon>Crustacea</taxon>
        <taxon>Branchiopoda</taxon>
        <taxon>Diplostraca</taxon>
        <taxon>Cladocera</taxon>
        <taxon>Anomopoda</taxon>
        <taxon>Daphniidae</taxon>
        <taxon>Daphnia</taxon>
    </lineage>
</organism>
<keyword evidence="2" id="KW-1185">Reference proteome</keyword>
<proteinExistence type="predicted"/>
<gene>
    <name evidence="1" type="ORF">APZ42_001316</name>
</gene>
<dbReference type="EMBL" id="LRGB01005937">
    <property type="protein sequence ID" value="KZS01881.1"/>
    <property type="molecule type" value="Genomic_DNA"/>
</dbReference>
<name>A0A162C7W3_9CRUS</name>
<sequence length="86" mass="9497">EKLTRPSDRSPDDSEESLKNAEIVRQISDYLGIPIKPVIDEQGNTMKVDQIASWQDHSTRSLDLVSLALTMAAIPASSAALERLFD</sequence>
<dbReference type="AlphaFoldDB" id="A0A162C7W3"/>
<protein>
    <submittedName>
        <fullName evidence="1">Uncharacterized protein</fullName>
    </submittedName>
</protein>
<feature type="non-terminal residue" evidence="1">
    <location>
        <position position="1"/>
    </location>
</feature>
<evidence type="ECO:0000313" key="1">
    <source>
        <dbReference type="EMBL" id="KZS01881.1"/>
    </source>
</evidence>